<dbReference type="GO" id="GO:0005634">
    <property type="term" value="C:nucleus"/>
    <property type="evidence" value="ECO:0007669"/>
    <property type="project" value="TreeGrafter"/>
</dbReference>
<dbReference type="PANTHER" id="PTHR33143:SF3">
    <property type="entry name" value="VQ MOTIF-CONTAINING PROTEIN 17-RELATED"/>
    <property type="match status" value="1"/>
</dbReference>
<dbReference type="OrthoDB" id="693437at2759"/>
<dbReference type="EMBL" id="JAAALK010000285">
    <property type="protein sequence ID" value="KAG8066609.1"/>
    <property type="molecule type" value="Genomic_DNA"/>
</dbReference>
<feature type="domain" description="VQ" evidence="1">
    <location>
        <begin position="46"/>
        <end position="70"/>
    </location>
</feature>
<gene>
    <name evidence="2" type="ORF">GUJ93_ZPchr0004g38409</name>
</gene>
<sequence length="162" mass="16718">MKHHAVKLPSRASSSAAAAAAMGAHKLPRAIAKAPPRKVRIVHVLAPEVIKTEARHFRELVQRLTGMPAAEGGAADAASSSQPGSCDTAGDVGAAVAKGAGAAPGAGTINTAELNSKAEESDAEAEASTCTLDEVVFFPWLEDTMDDLFSSSKMCDENVCFR</sequence>
<organism evidence="2 3">
    <name type="scientific">Zizania palustris</name>
    <name type="common">Northern wild rice</name>
    <dbReference type="NCBI Taxonomy" id="103762"/>
    <lineage>
        <taxon>Eukaryota</taxon>
        <taxon>Viridiplantae</taxon>
        <taxon>Streptophyta</taxon>
        <taxon>Embryophyta</taxon>
        <taxon>Tracheophyta</taxon>
        <taxon>Spermatophyta</taxon>
        <taxon>Magnoliopsida</taxon>
        <taxon>Liliopsida</taxon>
        <taxon>Poales</taxon>
        <taxon>Poaceae</taxon>
        <taxon>BOP clade</taxon>
        <taxon>Oryzoideae</taxon>
        <taxon>Oryzeae</taxon>
        <taxon>Zizaniinae</taxon>
        <taxon>Zizania</taxon>
    </lineage>
</organism>
<keyword evidence="3" id="KW-1185">Reference proteome</keyword>
<dbReference type="PANTHER" id="PTHR33143">
    <property type="entry name" value="F16F4.1 PROTEIN-RELATED"/>
    <property type="match status" value="1"/>
</dbReference>
<reference evidence="2" key="1">
    <citation type="journal article" date="2021" name="bioRxiv">
        <title>Whole Genome Assembly and Annotation of Northern Wild Rice, Zizania palustris L., Supports a Whole Genome Duplication in the Zizania Genus.</title>
        <authorList>
            <person name="Haas M."/>
            <person name="Kono T."/>
            <person name="Macchietto M."/>
            <person name="Millas R."/>
            <person name="McGilp L."/>
            <person name="Shao M."/>
            <person name="Duquette J."/>
            <person name="Hirsch C.N."/>
            <person name="Kimball J."/>
        </authorList>
    </citation>
    <scope>NUCLEOTIDE SEQUENCE</scope>
    <source>
        <tissue evidence="2">Fresh leaf tissue</tissue>
    </source>
</reference>
<comment type="caution">
    <text evidence="2">The sequence shown here is derived from an EMBL/GenBank/DDBJ whole genome shotgun (WGS) entry which is preliminary data.</text>
</comment>
<dbReference type="AlphaFoldDB" id="A0A8J5T1M1"/>
<dbReference type="InterPro" id="IPR039607">
    <property type="entry name" value="VQ_8/17/18/20/21/25"/>
</dbReference>
<protein>
    <recommendedName>
        <fullName evidence="1">VQ domain-containing protein</fullName>
    </recommendedName>
</protein>
<reference evidence="2" key="2">
    <citation type="submission" date="2021-02" db="EMBL/GenBank/DDBJ databases">
        <authorList>
            <person name="Kimball J.A."/>
            <person name="Haas M.W."/>
            <person name="Macchietto M."/>
            <person name="Kono T."/>
            <person name="Duquette J."/>
            <person name="Shao M."/>
        </authorList>
    </citation>
    <scope>NUCLEOTIDE SEQUENCE</scope>
    <source>
        <tissue evidence="2">Fresh leaf tissue</tissue>
    </source>
</reference>
<evidence type="ECO:0000313" key="3">
    <source>
        <dbReference type="Proteomes" id="UP000729402"/>
    </source>
</evidence>
<dbReference type="Pfam" id="PF05678">
    <property type="entry name" value="VQ"/>
    <property type="match status" value="1"/>
</dbReference>
<dbReference type="Proteomes" id="UP000729402">
    <property type="component" value="Unassembled WGS sequence"/>
</dbReference>
<dbReference type="InterPro" id="IPR008889">
    <property type="entry name" value="VQ"/>
</dbReference>
<evidence type="ECO:0000313" key="2">
    <source>
        <dbReference type="EMBL" id="KAG8066609.1"/>
    </source>
</evidence>
<proteinExistence type="predicted"/>
<evidence type="ECO:0000259" key="1">
    <source>
        <dbReference type="Pfam" id="PF05678"/>
    </source>
</evidence>
<accession>A0A8J5T1M1</accession>
<name>A0A8J5T1M1_ZIZPA</name>